<reference evidence="2 3" key="1">
    <citation type="submission" date="2016-01" db="EMBL/GenBank/DDBJ databases">
        <title>Genome sequencing of Roseivirga echinicomitans KMM 6058.</title>
        <authorList>
            <person name="Selvaratnam C."/>
            <person name="Thevarajoo S."/>
            <person name="Goh K.M."/>
            <person name="Ee R."/>
            <person name="Chan K.-G."/>
            <person name="Chong C.S."/>
        </authorList>
    </citation>
    <scope>NUCLEOTIDE SEQUENCE [LARGE SCALE GENOMIC DNA]</scope>
    <source>
        <strain evidence="2 3">KMM 6058</strain>
    </source>
</reference>
<dbReference type="EMBL" id="LRDB01000052">
    <property type="protein sequence ID" value="KYG71961.1"/>
    <property type="molecule type" value="Genomic_DNA"/>
</dbReference>
<dbReference type="AlphaFoldDB" id="A0A150WZP6"/>
<accession>A0A150WZP6</accession>
<keyword evidence="1" id="KW-1133">Transmembrane helix</keyword>
<keyword evidence="1" id="KW-0812">Transmembrane</keyword>
<proteinExistence type="predicted"/>
<organism evidence="2 3">
    <name type="scientific">Roseivirga echinicomitans</name>
    <dbReference type="NCBI Taxonomy" id="296218"/>
    <lineage>
        <taxon>Bacteria</taxon>
        <taxon>Pseudomonadati</taxon>
        <taxon>Bacteroidota</taxon>
        <taxon>Cytophagia</taxon>
        <taxon>Cytophagales</taxon>
        <taxon>Roseivirgaceae</taxon>
        <taxon>Roseivirga</taxon>
    </lineage>
</organism>
<feature type="transmembrane region" description="Helical" evidence="1">
    <location>
        <begin position="186"/>
        <end position="205"/>
    </location>
</feature>
<feature type="transmembrane region" description="Helical" evidence="1">
    <location>
        <begin position="15"/>
        <end position="43"/>
    </location>
</feature>
<dbReference type="STRING" id="296218.AWN68_12335"/>
<dbReference type="Proteomes" id="UP000075615">
    <property type="component" value="Unassembled WGS sequence"/>
</dbReference>
<protein>
    <submittedName>
        <fullName evidence="2">Uncharacterized protein</fullName>
    </submittedName>
</protein>
<sequence length="259" mass="28835">MNEIIQWIKDNSTAIIAGIISSGIVLLLQVFIGSIINSITYLLTNRLTLSRLYGIKDGDSAYIASGEIPVTQPQGNNTTILQGPDSTAANFLVGTLQELYKDSSIRHIYTGASTKIQPIHENIFTVGGPKYNSTTKHFMKYLPDEVDFDQNGILKVFGESFQKDSTNQEDYGLLAKIKSPYMHDKYIYILAGCGTYGVLAASYLISNQRYFPKLKLELAKELGLFNRIKKMEYVAVVKCDTNNNETGKPKLVLVKKISE</sequence>
<evidence type="ECO:0000256" key="1">
    <source>
        <dbReference type="SAM" id="Phobius"/>
    </source>
</evidence>
<evidence type="ECO:0000313" key="2">
    <source>
        <dbReference type="EMBL" id="KYG71961.1"/>
    </source>
</evidence>
<keyword evidence="3" id="KW-1185">Reference proteome</keyword>
<dbReference type="RefSeq" id="WP_068419202.1">
    <property type="nucleotide sequence ID" value="NZ_LRDB01000052.1"/>
</dbReference>
<name>A0A150WZP6_9BACT</name>
<evidence type="ECO:0000313" key="3">
    <source>
        <dbReference type="Proteomes" id="UP000075615"/>
    </source>
</evidence>
<comment type="caution">
    <text evidence="2">The sequence shown here is derived from an EMBL/GenBank/DDBJ whole genome shotgun (WGS) entry which is preliminary data.</text>
</comment>
<keyword evidence="1" id="KW-0472">Membrane</keyword>
<gene>
    <name evidence="2" type="ORF">AWN68_12335</name>
</gene>